<evidence type="ECO:0000313" key="7">
    <source>
        <dbReference type="Proteomes" id="UP000470302"/>
    </source>
</evidence>
<dbReference type="EMBL" id="WWCW01000005">
    <property type="protein sequence ID" value="MYM86193.1"/>
    <property type="molecule type" value="Genomic_DNA"/>
</dbReference>
<evidence type="ECO:0000259" key="5">
    <source>
        <dbReference type="PROSITE" id="PS50931"/>
    </source>
</evidence>
<dbReference type="Proteomes" id="UP000470302">
    <property type="component" value="Unassembled WGS sequence"/>
</dbReference>
<sequence>MDKLKAMQIFVKVVDKKSLTAAAQSSHLSVSMVGNYLKYLEDDLGTALVVRTTRNLSITDFGTYYYGVCLKVLAMVEESGAVASGFSGNPEGTLRLAAPRSFGVVALLPRLGEFYAQHPRIRVDVAVGDDIVDMTTADYDAAIRLGPLSDSNLVARPLRPYSVVLCASPDYLAGHPPPSTPEDLLQHQCIATYFDHKTVWNRLQTTWEFIGDGDVIHRVNVPFKMQVNDAQGVCALVLKGTGIALIPEILAQPWLQNGQLVRLLPDHRLPDRAMHLVYRKMDHMPSTLKALIKFLLDEFS</sequence>
<evidence type="ECO:0000256" key="2">
    <source>
        <dbReference type="ARBA" id="ARBA00023015"/>
    </source>
</evidence>
<feature type="domain" description="HTH lysR-type" evidence="5">
    <location>
        <begin position="1"/>
        <end position="59"/>
    </location>
</feature>
<name>A0A845FUS2_9BURK</name>
<dbReference type="InterPro" id="IPR005119">
    <property type="entry name" value="LysR_subst-bd"/>
</dbReference>
<dbReference type="GO" id="GO:0006351">
    <property type="term" value="P:DNA-templated transcription"/>
    <property type="evidence" value="ECO:0007669"/>
    <property type="project" value="TreeGrafter"/>
</dbReference>
<protein>
    <submittedName>
        <fullName evidence="6">LysR family transcriptional regulator</fullName>
    </submittedName>
</protein>
<proteinExistence type="inferred from homology"/>
<comment type="caution">
    <text evidence="6">The sequence shown here is derived from an EMBL/GenBank/DDBJ whole genome shotgun (WGS) entry which is preliminary data.</text>
</comment>
<dbReference type="InterPro" id="IPR036390">
    <property type="entry name" value="WH_DNA-bd_sf"/>
</dbReference>
<dbReference type="Pfam" id="PF00126">
    <property type="entry name" value="HTH_1"/>
    <property type="match status" value="1"/>
</dbReference>
<evidence type="ECO:0000313" key="6">
    <source>
        <dbReference type="EMBL" id="MYM86193.1"/>
    </source>
</evidence>
<dbReference type="PROSITE" id="PS50931">
    <property type="entry name" value="HTH_LYSR"/>
    <property type="match status" value="1"/>
</dbReference>
<dbReference type="AlphaFoldDB" id="A0A845FUS2"/>
<evidence type="ECO:0000256" key="3">
    <source>
        <dbReference type="ARBA" id="ARBA00023125"/>
    </source>
</evidence>
<dbReference type="GO" id="GO:0043565">
    <property type="term" value="F:sequence-specific DNA binding"/>
    <property type="evidence" value="ECO:0007669"/>
    <property type="project" value="TreeGrafter"/>
</dbReference>
<dbReference type="Gene3D" id="1.10.10.10">
    <property type="entry name" value="Winged helix-like DNA-binding domain superfamily/Winged helix DNA-binding domain"/>
    <property type="match status" value="1"/>
</dbReference>
<dbReference type="GO" id="GO:0003700">
    <property type="term" value="F:DNA-binding transcription factor activity"/>
    <property type="evidence" value="ECO:0007669"/>
    <property type="project" value="InterPro"/>
</dbReference>
<keyword evidence="3" id="KW-0238">DNA-binding</keyword>
<comment type="similarity">
    <text evidence="1">Belongs to the LysR transcriptional regulatory family.</text>
</comment>
<dbReference type="InterPro" id="IPR000847">
    <property type="entry name" value="LysR_HTH_N"/>
</dbReference>
<dbReference type="Gene3D" id="3.40.190.290">
    <property type="match status" value="1"/>
</dbReference>
<dbReference type="InterPro" id="IPR036388">
    <property type="entry name" value="WH-like_DNA-bd_sf"/>
</dbReference>
<organism evidence="6 7">
    <name type="scientific">Duganella vulcania</name>
    <dbReference type="NCBI Taxonomy" id="2692166"/>
    <lineage>
        <taxon>Bacteria</taxon>
        <taxon>Pseudomonadati</taxon>
        <taxon>Pseudomonadota</taxon>
        <taxon>Betaproteobacteria</taxon>
        <taxon>Burkholderiales</taxon>
        <taxon>Oxalobacteraceae</taxon>
        <taxon>Telluria group</taxon>
        <taxon>Duganella</taxon>
    </lineage>
</organism>
<dbReference type="PANTHER" id="PTHR30537:SF30">
    <property type="entry name" value="TRANSCRIPTIONAL REGULATOR-RELATED"/>
    <property type="match status" value="1"/>
</dbReference>
<gene>
    <name evidence="6" type="ORF">GTP91_03250</name>
</gene>
<dbReference type="SUPFAM" id="SSF46785">
    <property type="entry name" value="Winged helix' DNA-binding domain"/>
    <property type="match status" value="1"/>
</dbReference>
<accession>A0A845FUS2</accession>
<reference evidence="6 7" key="1">
    <citation type="submission" date="2020-01" db="EMBL/GenBank/DDBJ databases">
        <title>Novel species isolated from a subtropical stream in China.</title>
        <authorList>
            <person name="Lu H."/>
        </authorList>
    </citation>
    <scope>NUCLEOTIDE SEQUENCE [LARGE SCALE GENOMIC DNA]</scope>
    <source>
        <strain evidence="6 7">FT82W</strain>
    </source>
</reference>
<dbReference type="Pfam" id="PF03466">
    <property type="entry name" value="LysR_substrate"/>
    <property type="match status" value="1"/>
</dbReference>
<evidence type="ECO:0000256" key="4">
    <source>
        <dbReference type="ARBA" id="ARBA00023163"/>
    </source>
</evidence>
<dbReference type="PANTHER" id="PTHR30537">
    <property type="entry name" value="HTH-TYPE TRANSCRIPTIONAL REGULATOR"/>
    <property type="match status" value="1"/>
</dbReference>
<keyword evidence="4" id="KW-0804">Transcription</keyword>
<evidence type="ECO:0000256" key="1">
    <source>
        <dbReference type="ARBA" id="ARBA00009437"/>
    </source>
</evidence>
<dbReference type="SUPFAM" id="SSF53850">
    <property type="entry name" value="Periplasmic binding protein-like II"/>
    <property type="match status" value="1"/>
</dbReference>
<keyword evidence="2" id="KW-0805">Transcription regulation</keyword>
<dbReference type="InterPro" id="IPR058163">
    <property type="entry name" value="LysR-type_TF_proteobact-type"/>
</dbReference>
<dbReference type="RefSeq" id="WP_161095464.1">
    <property type="nucleotide sequence ID" value="NZ_WWCW01000005.1"/>
</dbReference>